<dbReference type="Proteomes" id="UP001400965">
    <property type="component" value="Unassembled WGS sequence"/>
</dbReference>
<feature type="domain" description="RelA/SpoT" evidence="2">
    <location>
        <begin position="49"/>
        <end position="178"/>
    </location>
</feature>
<accession>A0ABN1LYD5</accession>
<evidence type="ECO:0000313" key="3">
    <source>
        <dbReference type="EMBL" id="GAA0861683.1"/>
    </source>
</evidence>
<sequence length="325" mass="39246">MNEKEFKLLYEKEEQIYKIWGNIVKDDIIKEIKQRNINIDTFFKIEPKCRVKKIESLISKAFYRNKNYKNPYSDIQDKVGIRLVVLYLDEIEIINEIIENNSKWTYSKDRDFLSEREKEPEKFGYESVHYVVKNKNDINFENVIIPKDMPCEIQIRTLLQHAYCEMSHNTMYKKNVRNNLKRYTSRSMALIESADYFFKEVKDMVGKEEKNYSDLLEKLTEYYRSFAPIDTPDENINNLIIDSYRDFLDKNIYEKIKTFIDSKKSIKKKILQNQEIKLIYKQPVILLVYYLIKYNRKAVYRDWPLTEDCLIPLYNDLGISIENYS</sequence>
<dbReference type="PANTHER" id="PTHR41773:SF1">
    <property type="entry name" value="RELA_SPOT DOMAIN-CONTAINING PROTEIN"/>
    <property type="match status" value="1"/>
</dbReference>
<dbReference type="RefSeq" id="WP_346041590.1">
    <property type="nucleotide sequence ID" value="NZ_BAAACP010000002.1"/>
</dbReference>
<comment type="caution">
    <text evidence="3">The sequence shown here is derived from an EMBL/GenBank/DDBJ whole genome shotgun (WGS) entry which is preliminary data.</text>
</comment>
<dbReference type="Pfam" id="PF04607">
    <property type="entry name" value="RelA_SpoT"/>
    <property type="match status" value="1"/>
</dbReference>
<protein>
    <submittedName>
        <fullName evidence="3">RelA/SpoT domain-containing protein</fullName>
    </submittedName>
</protein>
<dbReference type="InterPro" id="IPR043519">
    <property type="entry name" value="NT_sf"/>
</dbReference>
<organism evidence="3 4">
    <name type="scientific">Paraclostridium tenue</name>
    <dbReference type="NCBI Taxonomy" id="1737"/>
    <lineage>
        <taxon>Bacteria</taxon>
        <taxon>Bacillati</taxon>
        <taxon>Bacillota</taxon>
        <taxon>Clostridia</taxon>
        <taxon>Peptostreptococcales</taxon>
        <taxon>Peptostreptococcaceae</taxon>
        <taxon>Paraclostridium</taxon>
    </lineage>
</organism>
<reference evidence="3 4" key="1">
    <citation type="journal article" date="2019" name="Int. J. Syst. Evol. Microbiol.">
        <title>The Global Catalogue of Microorganisms (GCM) 10K type strain sequencing project: providing services to taxonomists for standard genome sequencing and annotation.</title>
        <authorList>
            <consortium name="The Broad Institute Genomics Platform"/>
            <consortium name="The Broad Institute Genome Sequencing Center for Infectious Disease"/>
            <person name="Wu L."/>
            <person name="Ma J."/>
        </authorList>
    </citation>
    <scope>NUCLEOTIDE SEQUENCE [LARGE SCALE GENOMIC DNA]</scope>
    <source>
        <strain evidence="3 4">JCM 6486</strain>
    </source>
</reference>
<dbReference type="Gene3D" id="3.30.460.10">
    <property type="entry name" value="Beta Polymerase, domain 2"/>
    <property type="match status" value="1"/>
</dbReference>
<dbReference type="EMBL" id="BAAACP010000002">
    <property type="protein sequence ID" value="GAA0861683.1"/>
    <property type="molecule type" value="Genomic_DNA"/>
</dbReference>
<dbReference type="InterPro" id="IPR007685">
    <property type="entry name" value="RelA_SpoT"/>
</dbReference>
<name>A0ABN1LYD5_9FIRM</name>
<dbReference type="SMART" id="SM00954">
    <property type="entry name" value="RelA_SpoT"/>
    <property type="match status" value="1"/>
</dbReference>
<keyword evidence="4" id="KW-1185">Reference proteome</keyword>
<evidence type="ECO:0000256" key="1">
    <source>
        <dbReference type="ARBA" id="ARBA00004976"/>
    </source>
</evidence>
<evidence type="ECO:0000313" key="4">
    <source>
        <dbReference type="Proteomes" id="UP001400965"/>
    </source>
</evidence>
<comment type="pathway">
    <text evidence="1">Purine metabolism; ppGpp biosynthesis; ppGpp from GTP: step 1/2.</text>
</comment>
<dbReference type="PANTHER" id="PTHR41773">
    <property type="entry name" value="GTP PYROPHOSPHATASE-RELATED"/>
    <property type="match status" value="1"/>
</dbReference>
<dbReference type="CDD" id="cd05399">
    <property type="entry name" value="NT_Rel-Spo_like"/>
    <property type="match status" value="1"/>
</dbReference>
<dbReference type="SUPFAM" id="SSF81301">
    <property type="entry name" value="Nucleotidyltransferase"/>
    <property type="match status" value="1"/>
</dbReference>
<proteinExistence type="predicted"/>
<evidence type="ECO:0000259" key="2">
    <source>
        <dbReference type="SMART" id="SM00954"/>
    </source>
</evidence>
<gene>
    <name evidence="3" type="ORF">GCM10008917_04020</name>
</gene>